<feature type="region of interest" description="Disordered" evidence="7">
    <location>
        <begin position="637"/>
        <end position="709"/>
    </location>
</feature>
<dbReference type="Gene3D" id="3.30.70.260">
    <property type="match status" value="1"/>
</dbReference>
<comment type="caution">
    <text evidence="11">The sequence shown here is derived from an EMBL/GenBank/DDBJ whole genome shotgun (WGS) entry which is preliminary data.</text>
</comment>
<feature type="region of interest" description="Disordered" evidence="7">
    <location>
        <begin position="884"/>
        <end position="936"/>
    </location>
</feature>
<feature type="compositionally biased region" description="Polar residues" evidence="7">
    <location>
        <begin position="1137"/>
        <end position="1148"/>
    </location>
</feature>
<dbReference type="InterPro" id="IPR006139">
    <property type="entry name" value="D-isomer_2_OHA_DH_cat_dom"/>
</dbReference>
<keyword evidence="4 6" id="KW-0520">NAD</keyword>
<name>A0AAV9H052_9PEZI</name>
<dbReference type="InterPro" id="IPR036291">
    <property type="entry name" value="NAD(P)-bd_dom_sf"/>
</dbReference>
<feature type="region of interest" description="Disordered" evidence="7">
    <location>
        <begin position="529"/>
        <end position="549"/>
    </location>
</feature>
<feature type="region of interest" description="Disordered" evidence="7">
    <location>
        <begin position="1"/>
        <end position="20"/>
    </location>
</feature>
<reference evidence="11" key="2">
    <citation type="submission" date="2023-05" db="EMBL/GenBank/DDBJ databases">
        <authorList>
            <consortium name="Lawrence Berkeley National Laboratory"/>
            <person name="Steindorff A."/>
            <person name="Hensen N."/>
            <person name="Bonometti L."/>
            <person name="Westerberg I."/>
            <person name="Brannstrom I.O."/>
            <person name="Guillou S."/>
            <person name="Cros-Aarteil S."/>
            <person name="Calhoun S."/>
            <person name="Haridas S."/>
            <person name="Kuo A."/>
            <person name="Mondo S."/>
            <person name="Pangilinan J."/>
            <person name="Riley R."/>
            <person name="Labutti K."/>
            <person name="Andreopoulos B."/>
            <person name="Lipzen A."/>
            <person name="Chen C."/>
            <person name="Yanf M."/>
            <person name="Daum C."/>
            <person name="Ng V."/>
            <person name="Clum A."/>
            <person name="Ohm R."/>
            <person name="Martin F."/>
            <person name="Silar P."/>
            <person name="Natvig D."/>
            <person name="Lalanne C."/>
            <person name="Gautier V."/>
            <person name="Ament-Velasquez S.L."/>
            <person name="Kruys A."/>
            <person name="Hutchinson M.I."/>
            <person name="Powell A.J."/>
            <person name="Barry K."/>
            <person name="Miller A.N."/>
            <person name="Grigoriev I.V."/>
            <person name="Debuchy R."/>
            <person name="Gladieux P."/>
            <person name="Thoren M.H."/>
            <person name="Johannesson H."/>
        </authorList>
    </citation>
    <scope>NUCLEOTIDE SEQUENCE</scope>
    <source>
        <strain evidence="11">PSN243</strain>
    </source>
</reference>
<dbReference type="EC" id="1.1.1.95" evidence="6"/>
<gene>
    <name evidence="11" type="ORF">QBC34DRAFT_446128</name>
</gene>
<evidence type="ECO:0000256" key="5">
    <source>
        <dbReference type="ARBA" id="ARBA00048731"/>
    </source>
</evidence>
<feature type="compositionally biased region" description="Polar residues" evidence="7">
    <location>
        <begin position="1155"/>
        <end position="1166"/>
    </location>
</feature>
<evidence type="ECO:0000256" key="7">
    <source>
        <dbReference type="SAM" id="MobiDB-lite"/>
    </source>
</evidence>
<dbReference type="GO" id="GO:0004617">
    <property type="term" value="F:phosphoglycerate dehydrogenase activity"/>
    <property type="evidence" value="ECO:0007669"/>
    <property type="project" value="UniProtKB-EC"/>
</dbReference>
<dbReference type="FunFam" id="3.40.50.720:FF:000021">
    <property type="entry name" value="D-3-phosphoglycerate dehydrogenase"/>
    <property type="match status" value="1"/>
</dbReference>
<evidence type="ECO:0000259" key="10">
    <source>
        <dbReference type="Pfam" id="PF19304"/>
    </source>
</evidence>
<evidence type="ECO:0000256" key="1">
    <source>
        <dbReference type="ARBA" id="ARBA00005216"/>
    </source>
</evidence>
<comment type="similarity">
    <text evidence="2 6">Belongs to the D-isomer specific 2-hydroxyacid dehydrogenase family.</text>
</comment>
<proteinExistence type="inferred from homology"/>
<reference evidence="11" key="1">
    <citation type="journal article" date="2023" name="Mol. Phylogenet. Evol.">
        <title>Genome-scale phylogeny and comparative genomics of the fungal order Sordariales.</title>
        <authorList>
            <person name="Hensen N."/>
            <person name="Bonometti L."/>
            <person name="Westerberg I."/>
            <person name="Brannstrom I.O."/>
            <person name="Guillou S."/>
            <person name="Cros-Aarteil S."/>
            <person name="Calhoun S."/>
            <person name="Haridas S."/>
            <person name="Kuo A."/>
            <person name="Mondo S."/>
            <person name="Pangilinan J."/>
            <person name="Riley R."/>
            <person name="LaButti K."/>
            <person name="Andreopoulos B."/>
            <person name="Lipzen A."/>
            <person name="Chen C."/>
            <person name="Yan M."/>
            <person name="Daum C."/>
            <person name="Ng V."/>
            <person name="Clum A."/>
            <person name="Steindorff A."/>
            <person name="Ohm R.A."/>
            <person name="Martin F."/>
            <person name="Silar P."/>
            <person name="Natvig D.O."/>
            <person name="Lalanne C."/>
            <person name="Gautier V."/>
            <person name="Ament-Velasquez S.L."/>
            <person name="Kruys A."/>
            <person name="Hutchinson M.I."/>
            <person name="Powell A.J."/>
            <person name="Barry K."/>
            <person name="Miller A.N."/>
            <person name="Grigoriev I.V."/>
            <person name="Debuchy R."/>
            <person name="Gladieux P."/>
            <person name="Hiltunen Thoren M."/>
            <person name="Johannesson H."/>
        </authorList>
    </citation>
    <scope>NUCLEOTIDE SEQUENCE</scope>
    <source>
        <strain evidence="11">PSN243</strain>
    </source>
</reference>
<feature type="domain" description="D-isomer specific 2-hydroxyacid dehydrogenase catalytic" evidence="8">
    <location>
        <begin position="20"/>
        <end position="332"/>
    </location>
</feature>
<evidence type="ECO:0000256" key="4">
    <source>
        <dbReference type="ARBA" id="ARBA00023027"/>
    </source>
</evidence>
<keyword evidence="6" id="KW-0028">Amino-acid biosynthesis</keyword>
<feature type="domain" description="D-3-phosphoglycerate dehydrogenase ASB" evidence="10">
    <location>
        <begin position="343"/>
        <end position="465"/>
    </location>
</feature>
<dbReference type="PANTHER" id="PTHR42106:SF1">
    <property type="match status" value="1"/>
</dbReference>
<feature type="region of interest" description="Disordered" evidence="7">
    <location>
        <begin position="737"/>
        <end position="758"/>
    </location>
</feature>
<feature type="compositionally biased region" description="Low complexity" evidence="7">
    <location>
        <begin position="1167"/>
        <end position="1181"/>
    </location>
</feature>
<dbReference type="SUPFAM" id="SSF52283">
    <property type="entry name" value="Formate/glycerate dehydrogenase catalytic domain-like"/>
    <property type="match status" value="1"/>
</dbReference>
<feature type="compositionally biased region" description="Basic residues" evidence="7">
    <location>
        <begin position="888"/>
        <end position="900"/>
    </location>
</feature>
<evidence type="ECO:0000259" key="8">
    <source>
        <dbReference type="Pfam" id="PF00389"/>
    </source>
</evidence>
<feature type="domain" description="D-isomer specific 2-hydroxyacid dehydrogenase NAD-binding" evidence="9">
    <location>
        <begin position="121"/>
        <end position="300"/>
    </location>
</feature>
<keyword evidence="12" id="KW-1185">Reference proteome</keyword>
<feature type="region of interest" description="Disordered" evidence="7">
    <location>
        <begin position="771"/>
        <end position="801"/>
    </location>
</feature>
<dbReference type="Pfam" id="PF02826">
    <property type="entry name" value="2-Hacid_dh_C"/>
    <property type="match status" value="1"/>
</dbReference>
<feature type="compositionally biased region" description="Pro residues" evidence="7">
    <location>
        <begin position="1107"/>
        <end position="1118"/>
    </location>
</feature>
<dbReference type="InterPro" id="IPR045626">
    <property type="entry name" value="PGDH_ASB_dom"/>
</dbReference>
<feature type="region of interest" description="Disordered" evidence="7">
    <location>
        <begin position="1102"/>
        <end position="1311"/>
    </location>
</feature>
<comment type="pathway">
    <text evidence="1 6">Amino-acid biosynthesis; L-serine biosynthesis; L-serine from 3-phospho-D-glycerate: step 1/3.</text>
</comment>
<dbReference type="InterPro" id="IPR029009">
    <property type="entry name" value="ASB_dom_sf"/>
</dbReference>
<dbReference type="InterPro" id="IPR006236">
    <property type="entry name" value="PGDH"/>
</dbReference>
<dbReference type="CDD" id="cd04902">
    <property type="entry name" value="ACT_3PGDH-xct"/>
    <property type="match status" value="1"/>
</dbReference>
<dbReference type="PANTHER" id="PTHR42106">
    <property type="entry name" value="CHROMOSOME 10, WHOLE GENOME SHOTGUN SEQUENCE"/>
    <property type="match status" value="1"/>
</dbReference>
<dbReference type="InterPro" id="IPR045865">
    <property type="entry name" value="ACT-like_dom_sf"/>
</dbReference>
<dbReference type="GO" id="GO:0006564">
    <property type="term" value="P:L-serine biosynthetic process"/>
    <property type="evidence" value="ECO:0007669"/>
    <property type="project" value="UniProtKB-KW"/>
</dbReference>
<dbReference type="GO" id="GO:0051287">
    <property type="term" value="F:NAD binding"/>
    <property type="evidence" value="ECO:0007669"/>
    <property type="project" value="UniProtKB-UniRule"/>
</dbReference>
<accession>A0AAV9H052</accession>
<dbReference type="InterPro" id="IPR006140">
    <property type="entry name" value="D-isomer_DH_NAD-bd"/>
</dbReference>
<dbReference type="FunFam" id="3.30.1330.90:FF:000003">
    <property type="entry name" value="D-3-phosphoglycerate dehydrogenase"/>
    <property type="match status" value="1"/>
</dbReference>
<feature type="compositionally biased region" description="Gly residues" evidence="7">
    <location>
        <begin position="1260"/>
        <end position="1275"/>
    </location>
</feature>
<feature type="compositionally biased region" description="Basic and acidic residues" evidence="7">
    <location>
        <begin position="675"/>
        <end position="694"/>
    </location>
</feature>
<dbReference type="Gene3D" id="3.30.1330.90">
    <property type="entry name" value="D-3-phosphoglycerate dehydrogenase, domain 3"/>
    <property type="match status" value="1"/>
</dbReference>
<dbReference type="Pfam" id="PF19304">
    <property type="entry name" value="PGDH_inter"/>
    <property type="match status" value="1"/>
</dbReference>
<dbReference type="SUPFAM" id="SSF143548">
    <property type="entry name" value="Serine metabolism enzymes domain"/>
    <property type="match status" value="1"/>
</dbReference>
<dbReference type="SUPFAM" id="SSF55021">
    <property type="entry name" value="ACT-like"/>
    <property type="match status" value="1"/>
</dbReference>
<evidence type="ECO:0000256" key="3">
    <source>
        <dbReference type="ARBA" id="ARBA00023002"/>
    </source>
</evidence>
<dbReference type="NCBIfam" id="TIGR01327">
    <property type="entry name" value="PGDH"/>
    <property type="match status" value="1"/>
</dbReference>
<dbReference type="Gene3D" id="3.40.50.720">
    <property type="entry name" value="NAD(P)-binding Rossmann-like Domain"/>
    <property type="match status" value="2"/>
</dbReference>
<dbReference type="Proteomes" id="UP001321760">
    <property type="component" value="Unassembled WGS sequence"/>
</dbReference>
<comment type="catalytic activity">
    <reaction evidence="5 6">
        <text>(2R)-3-phosphoglycerate + NAD(+) = 3-phosphooxypyruvate + NADH + H(+)</text>
        <dbReference type="Rhea" id="RHEA:12641"/>
        <dbReference type="ChEBI" id="CHEBI:15378"/>
        <dbReference type="ChEBI" id="CHEBI:18110"/>
        <dbReference type="ChEBI" id="CHEBI:57540"/>
        <dbReference type="ChEBI" id="CHEBI:57945"/>
        <dbReference type="ChEBI" id="CHEBI:58272"/>
        <dbReference type="EC" id="1.1.1.95"/>
    </reaction>
</comment>
<organism evidence="11 12">
    <name type="scientific">Podospora aff. communis PSN243</name>
    <dbReference type="NCBI Taxonomy" id="3040156"/>
    <lineage>
        <taxon>Eukaryota</taxon>
        <taxon>Fungi</taxon>
        <taxon>Dikarya</taxon>
        <taxon>Ascomycota</taxon>
        <taxon>Pezizomycotina</taxon>
        <taxon>Sordariomycetes</taxon>
        <taxon>Sordariomycetidae</taxon>
        <taxon>Sordariales</taxon>
        <taxon>Podosporaceae</taxon>
        <taxon>Podospora</taxon>
    </lineage>
</organism>
<keyword evidence="6" id="KW-0718">Serine biosynthesis</keyword>
<feature type="region of interest" description="Disordered" evidence="7">
    <location>
        <begin position="948"/>
        <end position="972"/>
    </location>
</feature>
<feature type="compositionally biased region" description="Polar residues" evidence="7">
    <location>
        <begin position="1237"/>
        <end position="1247"/>
    </location>
</feature>
<evidence type="ECO:0000256" key="2">
    <source>
        <dbReference type="ARBA" id="ARBA00005854"/>
    </source>
</evidence>
<evidence type="ECO:0000313" key="11">
    <source>
        <dbReference type="EMBL" id="KAK4454148.1"/>
    </source>
</evidence>
<sequence length="1311" mass="137812">MSPSADTPSPPPSPSHRPKILVPEKVSSEGLALLRTLYEVDTRTGLSAADILDLIPSYHGLIVRSETQVTAELLAAGHKLRVVARAGVGVDNINVDAATKHGIIVVNSPAGNIVAAAEHTIALLLATARNVGRADASVKAGKWERSKLVGVEVGHKTLGIIGLGKVGMKVARMAIGLGMKVTALDPYASPDVAKGAGVSLVSSLAELLPVVDFLTIHTPLLASTLNLLGEDELRKMKPTARVLNVARGGVYNEEALLKALDEGWIAGAGLDVFTKEPLVEGSVAAKLAAHPKVVATPHLGASTVEAQENVSMDVCTQVLEILRGGLPTAAVNAPLILPEEYRRLQPFVKLVEKMGSLYTQHFARTQGGMVGGRRFELSYHGELAGIANTRPLFAALVKGLVSSISDAGGRDVNIVNATLITKDRGIAIDEKHVRDDGGAHASAVTLRSFDAGAEEQVIEGYVSGKAIFISKLARFTANFHPEGTLLVLHNYDEPGKIGNVGLVVGKHGINIRFMQVAGLNQEARAKAEASVADGPVEDEGSGGGGAAGGKELTKEALMILGVDGEVTKEVLEELKKTEGILDVSLVRLTEALLTAAGRTTSALTSTSPSRSPTLWKAMDDISRMSDIDSELDSVAVVDDGKAPPAPGEIKSPPAKTRSLSDGGTPKLSPSPHIFATDRQKSKDDIGIRDKDREVQPALPPSTPIRAGFSIRGLSLQLPRRDNTPPAQHPSYIQQAPLSPKLDHSHTYASPTNILPRRSRGLDFSRAATSLHHSTLADPASPDSSPTIGSRAMNIPGRRNEFGTEQTTNSLWSMMGNQEKMHISSSLGSNNHIMSDTSSSSDDDDFMDEDMDDAYVTTPQVSKPVVPVAPWMSGGSPAVNSLLSFQQRQRQRKQNRKKKLRGPIGVGFHSPAGPGAMSKSPPGNLALPKEMTSPHARRESISWAANQLHISGNDSDDNVNRQLDGMDSPSRPGVIRRAVTRRGNLLPKTKGFARIRAALAEEGAPIETEVRREAEVVRQVMESDMDLETRLAKAQASHSAATTALSSPNLGTQDTLDELADDVMMMDSSSSGNGSGPGNGLVLVGSSFKRAALKNSKGKMFWETFPEGAPPRITPPPPSFGAARASSSGLSADDISMDSPSASSNSQNLYPFPGSALTTTSSSGNGTPQPQSQPLAASQGSSTGVPGGLSSTTTAPVPVPGPPTAAEITRRINSKRRRDDDFDPVSFKRRAVSPGMSAHNSPIMQSPLQRDMAPWGSRPGSVGGDTVGKTGSGNGSGAPSENGSGAGSRAKGRVGFQGMVDTNDGITRLSIE</sequence>
<dbReference type="SUPFAM" id="SSF51735">
    <property type="entry name" value="NAD(P)-binding Rossmann-fold domains"/>
    <property type="match status" value="1"/>
</dbReference>
<dbReference type="CDD" id="cd12173">
    <property type="entry name" value="PGDH_4"/>
    <property type="match status" value="1"/>
</dbReference>
<dbReference type="EMBL" id="MU865918">
    <property type="protein sequence ID" value="KAK4454148.1"/>
    <property type="molecule type" value="Genomic_DNA"/>
</dbReference>
<evidence type="ECO:0000256" key="6">
    <source>
        <dbReference type="RuleBase" id="RU363003"/>
    </source>
</evidence>
<protein>
    <recommendedName>
        <fullName evidence="6">D-3-phosphoglycerate dehydrogenase</fullName>
        <ecNumber evidence="6">1.1.1.95</ecNumber>
    </recommendedName>
</protein>
<evidence type="ECO:0000313" key="12">
    <source>
        <dbReference type="Proteomes" id="UP001321760"/>
    </source>
</evidence>
<feature type="compositionally biased region" description="Low complexity" evidence="7">
    <location>
        <begin position="1119"/>
        <end position="1131"/>
    </location>
</feature>
<evidence type="ECO:0000259" key="9">
    <source>
        <dbReference type="Pfam" id="PF02826"/>
    </source>
</evidence>
<keyword evidence="3 6" id="KW-0560">Oxidoreductase</keyword>
<dbReference type="Pfam" id="PF00389">
    <property type="entry name" value="2-Hacid_dh"/>
    <property type="match status" value="1"/>
</dbReference>